<organism evidence="1 2">
    <name type="scientific">Phocaeicola coprophilus DSM 18228 = JCM 13818</name>
    <dbReference type="NCBI Taxonomy" id="547042"/>
    <lineage>
        <taxon>Bacteria</taxon>
        <taxon>Pseudomonadati</taxon>
        <taxon>Bacteroidota</taxon>
        <taxon>Bacteroidia</taxon>
        <taxon>Bacteroidales</taxon>
        <taxon>Bacteroidaceae</taxon>
        <taxon>Phocaeicola</taxon>
    </lineage>
</organism>
<dbReference type="Proteomes" id="UP000014073">
    <property type="component" value="Unassembled WGS sequence"/>
</dbReference>
<name>S0FE76_9BACT</name>
<sequence>MTGLFLSSVSGILFDENRAASFQSSSFLPLFLPVSRKDSTIFSA</sequence>
<proteinExistence type="predicted"/>
<accession>S0FE76</accession>
<keyword evidence="2" id="KW-1185">Reference proteome</keyword>
<dbReference type="EMBL" id="ACBW01000173">
    <property type="protein sequence ID" value="EEF77166.1"/>
    <property type="molecule type" value="Genomic_DNA"/>
</dbReference>
<reference evidence="1 2" key="1">
    <citation type="submission" date="2008-12" db="EMBL/GenBank/DDBJ databases">
        <authorList>
            <person name="Fulton L."/>
            <person name="Clifton S."/>
            <person name="Fulton B."/>
            <person name="Xu J."/>
            <person name="Minx P."/>
            <person name="Pepin K.H."/>
            <person name="Johnson M."/>
            <person name="Bhonagiri V."/>
            <person name="Nash W.E."/>
            <person name="Mardis E.R."/>
            <person name="Wilson R.K."/>
        </authorList>
    </citation>
    <scope>NUCLEOTIDE SEQUENCE [LARGE SCALE GENOMIC DNA]</scope>
    <source>
        <strain evidence="1 2">DSM 18228</strain>
    </source>
</reference>
<evidence type="ECO:0000313" key="1">
    <source>
        <dbReference type="EMBL" id="EEF77166.1"/>
    </source>
</evidence>
<dbReference type="STRING" id="547042.BACCOPRO_02678"/>
<dbReference type="HOGENOM" id="CLU_3212283_0_0_10"/>
<gene>
    <name evidence="1" type="ORF">BACCOPRO_02678</name>
</gene>
<protein>
    <submittedName>
        <fullName evidence="1">Uncharacterized protein</fullName>
    </submittedName>
</protein>
<evidence type="ECO:0000313" key="2">
    <source>
        <dbReference type="Proteomes" id="UP000014073"/>
    </source>
</evidence>
<dbReference type="AlphaFoldDB" id="S0FE76"/>
<comment type="caution">
    <text evidence="1">The sequence shown here is derived from an EMBL/GenBank/DDBJ whole genome shotgun (WGS) entry which is preliminary data.</text>
</comment>